<dbReference type="InterPro" id="IPR039552">
    <property type="entry name" value="IS66_C"/>
</dbReference>
<protein>
    <recommendedName>
        <fullName evidence="1">Transposase IS66 C-terminal domain-containing protein</fullName>
    </recommendedName>
</protein>
<organism evidence="2">
    <name type="scientific">hydrothermal vent metagenome</name>
    <dbReference type="NCBI Taxonomy" id="652676"/>
    <lineage>
        <taxon>unclassified sequences</taxon>
        <taxon>metagenomes</taxon>
        <taxon>ecological metagenomes</taxon>
    </lineage>
</organism>
<sequence>LIETAKANEIEPYSYLRYIFKELPYADTVEKVEALLPWRVKNQVTLLAKKQKAA</sequence>
<proteinExistence type="predicted"/>
<feature type="domain" description="Transposase IS66 C-terminal" evidence="1">
    <location>
        <begin position="1"/>
        <end position="38"/>
    </location>
</feature>
<name>A0A3B0ZEA1_9ZZZZ</name>
<evidence type="ECO:0000259" key="1">
    <source>
        <dbReference type="Pfam" id="PF13817"/>
    </source>
</evidence>
<accession>A0A3B0ZEA1</accession>
<feature type="non-terminal residue" evidence="2">
    <location>
        <position position="1"/>
    </location>
</feature>
<reference evidence="2" key="1">
    <citation type="submission" date="2018-06" db="EMBL/GenBank/DDBJ databases">
        <authorList>
            <person name="Zhirakovskaya E."/>
        </authorList>
    </citation>
    <scope>NUCLEOTIDE SEQUENCE</scope>
</reference>
<dbReference type="Pfam" id="PF13817">
    <property type="entry name" value="DDE_Tnp_IS66_C"/>
    <property type="match status" value="1"/>
</dbReference>
<dbReference type="EMBL" id="UOFO01000079">
    <property type="protein sequence ID" value="VAW85782.1"/>
    <property type="molecule type" value="Genomic_DNA"/>
</dbReference>
<gene>
    <name evidence="2" type="ORF">MNBD_GAMMA16-805</name>
</gene>
<evidence type="ECO:0000313" key="2">
    <source>
        <dbReference type="EMBL" id="VAW85782.1"/>
    </source>
</evidence>
<dbReference type="AlphaFoldDB" id="A0A3B0ZEA1"/>